<dbReference type="AlphaFoldDB" id="A0A401GQX6"/>
<dbReference type="Proteomes" id="UP000287166">
    <property type="component" value="Unassembled WGS sequence"/>
</dbReference>
<accession>A0A401GQX6</accession>
<organism evidence="1 2">
    <name type="scientific">Sparassis crispa</name>
    <dbReference type="NCBI Taxonomy" id="139825"/>
    <lineage>
        <taxon>Eukaryota</taxon>
        <taxon>Fungi</taxon>
        <taxon>Dikarya</taxon>
        <taxon>Basidiomycota</taxon>
        <taxon>Agaricomycotina</taxon>
        <taxon>Agaricomycetes</taxon>
        <taxon>Polyporales</taxon>
        <taxon>Sparassidaceae</taxon>
        <taxon>Sparassis</taxon>
    </lineage>
</organism>
<protein>
    <submittedName>
        <fullName evidence="1">Uncharacterized protein</fullName>
    </submittedName>
</protein>
<dbReference type="GeneID" id="38781540"/>
<sequence length="51" mass="5935">MITCADECEQPDLPLRLRKNIPLTKYDYSTFYTPEDPKGYIDYPFADTATL</sequence>
<dbReference type="EMBL" id="BFAD01000006">
    <property type="protein sequence ID" value="GBE84623.1"/>
    <property type="molecule type" value="Genomic_DNA"/>
</dbReference>
<comment type="caution">
    <text evidence="1">The sequence shown here is derived from an EMBL/GenBank/DDBJ whole genome shotgun (WGS) entry which is preliminary data.</text>
</comment>
<proteinExistence type="predicted"/>
<dbReference type="InterPro" id="IPR013785">
    <property type="entry name" value="Aldolase_TIM"/>
</dbReference>
<dbReference type="SUPFAM" id="SSF51395">
    <property type="entry name" value="FMN-linked oxidoreductases"/>
    <property type="match status" value="1"/>
</dbReference>
<dbReference type="RefSeq" id="XP_027615536.1">
    <property type="nucleotide sequence ID" value="XM_027759735.1"/>
</dbReference>
<keyword evidence="2" id="KW-1185">Reference proteome</keyword>
<dbReference type="Gene3D" id="3.20.20.70">
    <property type="entry name" value="Aldolase class I"/>
    <property type="match status" value="1"/>
</dbReference>
<reference evidence="1 2" key="1">
    <citation type="journal article" date="2018" name="Sci. Rep.">
        <title>Genome sequence of the cauliflower mushroom Sparassis crispa (Hanabiratake) and its association with beneficial usage.</title>
        <authorList>
            <person name="Kiyama R."/>
            <person name="Furutani Y."/>
            <person name="Kawaguchi K."/>
            <person name="Nakanishi T."/>
        </authorList>
    </citation>
    <scope>NUCLEOTIDE SEQUENCE [LARGE SCALE GENOMIC DNA]</scope>
</reference>
<dbReference type="OrthoDB" id="2750672at2759"/>
<name>A0A401GQX6_9APHY</name>
<evidence type="ECO:0000313" key="2">
    <source>
        <dbReference type="Proteomes" id="UP000287166"/>
    </source>
</evidence>
<dbReference type="STRING" id="139825.A0A401GQX6"/>
<dbReference type="InParanoid" id="A0A401GQX6"/>
<gene>
    <name evidence="1" type="ORF">SCP_0606020</name>
</gene>
<evidence type="ECO:0000313" key="1">
    <source>
        <dbReference type="EMBL" id="GBE84623.1"/>
    </source>
</evidence>